<evidence type="ECO:0000313" key="3">
    <source>
        <dbReference type="Proteomes" id="UP000017396"/>
    </source>
</evidence>
<dbReference type="Proteomes" id="UP000017396">
    <property type="component" value="Chromosome"/>
</dbReference>
<dbReference type="HOGENOM" id="CLU_1832327_0_0_3"/>
<gene>
    <name evidence="2" type="ORF">GKIL_0869</name>
</gene>
<organism evidence="2 3">
    <name type="scientific">Gloeobacter kilaueensis (strain ATCC BAA-2537 / CCAP 1431/1 / ULC 316 / JS1)</name>
    <dbReference type="NCBI Taxonomy" id="1183438"/>
    <lineage>
        <taxon>Bacteria</taxon>
        <taxon>Bacillati</taxon>
        <taxon>Cyanobacteriota</taxon>
        <taxon>Cyanophyceae</taxon>
        <taxon>Gloeobacterales</taxon>
        <taxon>Gloeobacteraceae</taxon>
        <taxon>Gloeobacter</taxon>
    </lineage>
</organism>
<proteinExistence type="predicted"/>
<protein>
    <submittedName>
        <fullName evidence="2">Uncharacterized protein</fullName>
    </submittedName>
</protein>
<name>U5QHG7_GLOK1</name>
<keyword evidence="3" id="KW-1185">Reference proteome</keyword>
<accession>U5QHG7</accession>
<keyword evidence="1" id="KW-0175">Coiled coil</keyword>
<dbReference type="AlphaFoldDB" id="U5QHG7"/>
<sequence>MIPHSKASAAGRPALGGVEVACGAHPLRAPLFPAPRSAEYLEAKVLELEHELAAAYRQIGGLQDHIRALEAEADQRNALIFRQAALHFAAQRVIACWEEQGGGEEQEVRLAMALNWLREALAGRPAPRYLPAEWLKGGAA</sequence>
<reference evidence="2 3" key="1">
    <citation type="journal article" date="2013" name="PLoS ONE">
        <title>Cultivation and Complete Genome Sequencing of Gloeobacter kilaueensis sp. nov., from a Lava Cave in Kilauea Caldera, Hawai'i.</title>
        <authorList>
            <person name="Saw J.H."/>
            <person name="Schatz M."/>
            <person name="Brown M.V."/>
            <person name="Kunkel D.D."/>
            <person name="Foster J.S."/>
            <person name="Shick H."/>
            <person name="Christensen S."/>
            <person name="Hou S."/>
            <person name="Wan X."/>
            <person name="Donachie S.P."/>
        </authorList>
    </citation>
    <scope>NUCLEOTIDE SEQUENCE [LARGE SCALE GENOMIC DNA]</scope>
    <source>
        <strain evidence="3">JS</strain>
    </source>
</reference>
<dbReference type="EMBL" id="CP003587">
    <property type="protein sequence ID" value="AGY57115.1"/>
    <property type="molecule type" value="Genomic_DNA"/>
</dbReference>
<evidence type="ECO:0000313" key="2">
    <source>
        <dbReference type="EMBL" id="AGY57115.1"/>
    </source>
</evidence>
<dbReference type="KEGG" id="glj:GKIL_0869"/>
<feature type="coiled-coil region" evidence="1">
    <location>
        <begin position="38"/>
        <end position="72"/>
    </location>
</feature>
<dbReference type="STRING" id="1183438.GKIL_0869"/>
<evidence type="ECO:0000256" key="1">
    <source>
        <dbReference type="SAM" id="Coils"/>
    </source>
</evidence>